<evidence type="ECO:0000313" key="3">
    <source>
        <dbReference type="Proteomes" id="UP000287394"/>
    </source>
</evidence>
<dbReference type="Gene3D" id="3.90.180.10">
    <property type="entry name" value="Medium-chain alcohol dehydrogenases, catalytic domain"/>
    <property type="match status" value="1"/>
</dbReference>
<dbReference type="InterPro" id="IPR050129">
    <property type="entry name" value="Zn_alcohol_dh"/>
</dbReference>
<dbReference type="InterPro" id="IPR036291">
    <property type="entry name" value="NAD(P)-bd_dom_sf"/>
</dbReference>
<dbReference type="EMBL" id="AP025739">
    <property type="protein sequence ID" value="BDI30490.1"/>
    <property type="molecule type" value="Genomic_DNA"/>
</dbReference>
<accession>A0A402CVQ4</accession>
<dbReference type="SUPFAM" id="SSF50129">
    <property type="entry name" value="GroES-like"/>
    <property type="match status" value="1"/>
</dbReference>
<dbReference type="RefSeq" id="WP_218025581.1">
    <property type="nucleotide sequence ID" value="NZ_AP025739.1"/>
</dbReference>
<dbReference type="InterPro" id="IPR013149">
    <property type="entry name" value="ADH-like_C"/>
</dbReference>
<sequence length="187" mass="19495">MKAAIMDAPGAMRVGEWETPRAGPGEMVVAVEAAGAGVNRSDLEPRRECRGGPADVRANGDGEGAPVVIAATGSTRAMEQTIDLVAPGGRIVIVGLVKHGLAVSLPGLDLTRKEATILGSRASANCFPEALRLLEMGEITYARMATAFGLWEAPRVFERFVAQPGAVHKAILTRETPPSANHGEASC</sequence>
<dbReference type="GO" id="GO:0016491">
    <property type="term" value="F:oxidoreductase activity"/>
    <property type="evidence" value="ECO:0007669"/>
    <property type="project" value="UniProtKB-KW"/>
</dbReference>
<keyword evidence="1" id="KW-0560">Oxidoreductase</keyword>
<keyword evidence="3" id="KW-1185">Reference proteome</keyword>
<dbReference type="Pfam" id="PF00107">
    <property type="entry name" value="ADH_zinc_N"/>
    <property type="match status" value="1"/>
</dbReference>
<gene>
    <name evidence="2" type="ORF">CCAX7_25410</name>
</gene>
<dbReference type="AlphaFoldDB" id="A0A402CVQ4"/>
<name>A0A402CVQ4_9BACT</name>
<dbReference type="Gene3D" id="3.40.50.720">
    <property type="entry name" value="NAD(P)-binding Rossmann-like Domain"/>
    <property type="match status" value="1"/>
</dbReference>
<proteinExistence type="predicted"/>
<dbReference type="PANTHER" id="PTHR43401">
    <property type="entry name" value="L-THREONINE 3-DEHYDROGENASE"/>
    <property type="match status" value="1"/>
</dbReference>
<evidence type="ECO:0000256" key="1">
    <source>
        <dbReference type="ARBA" id="ARBA00023002"/>
    </source>
</evidence>
<evidence type="ECO:0000313" key="2">
    <source>
        <dbReference type="EMBL" id="BDI30490.1"/>
    </source>
</evidence>
<dbReference type="Proteomes" id="UP000287394">
    <property type="component" value="Chromosome"/>
</dbReference>
<dbReference type="SUPFAM" id="SSF51735">
    <property type="entry name" value="NAD(P)-binding Rossmann-fold domains"/>
    <property type="match status" value="1"/>
</dbReference>
<dbReference type="KEGG" id="ccot:CCAX7_25410"/>
<reference evidence="2 3" key="1">
    <citation type="journal article" date="2019" name="Int. J. Syst. Evol. Microbiol.">
        <title>Capsulimonas corticalis gen. nov., sp. nov., an aerobic capsulated bacterium, of a novel bacterial order, Capsulimonadales ord. nov., of the class Armatimonadia of the phylum Armatimonadetes.</title>
        <authorList>
            <person name="Li J."/>
            <person name="Kudo C."/>
            <person name="Tonouchi A."/>
        </authorList>
    </citation>
    <scope>NUCLEOTIDE SEQUENCE [LARGE SCALE GENOMIC DNA]</scope>
    <source>
        <strain evidence="2 3">AX-7</strain>
    </source>
</reference>
<protein>
    <submittedName>
        <fullName evidence="2">Uncharacterized protein</fullName>
    </submittedName>
</protein>
<dbReference type="InterPro" id="IPR011032">
    <property type="entry name" value="GroES-like_sf"/>
</dbReference>
<organism evidence="2 3">
    <name type="scientific">Capsulimonas corticalis</name>
    <dbReference type="NCBI Taxonomy" id="2219043"/>
    <lineage>
        <taxon>Bacteria</taxon>
        <taxon>Bacillati</taxon>
        <taxon>Armatimonadota</taxon>
        <taxon>Armatimonadia</taxon>
        <taxon>Capsulimonadales</taxon>
        <taxon>Capsulimonadaceae</taxon>
        <taxon>Capsulimonas</taxon>
    </lineage>
</organism>
<dbReference type="PANTHER" id="PTHR43401:SF2">
    <property type="entry name" value="L-THREONINE 3-DEHYDROGENASE"/>
    <property type="match status" value="1"/>
</dbReference>